<evidence type="ECO:0000256" key="3">
    <source>
        <dbReference type="ARBA" id="ARBA00022748"/>
    </source>
</evidence>
<evidence type="ECO:0000256" key="4">
    <source>
        <dbReference type="ARBA" id="ARBA00022989"/>
    </source>
</evidence>
<dbReference type="PANTHER" id="PTHR31566:SF0">
    <property type="entry name" value="CYTOCHROME C BIOGENESIS PROTEIN CCS1, CHLOROPLASTIC"/>
    <property type="match status" value="1"/>
</dbReference>
<dbReference type="GO" id="GO:0009535">
    <property type="term" value="C:chloroplast thylakoid membrane"/>
    <property type="evidence" value="ECO:0007669"/>
    <property type="project" value="UniProtKB-SubCell"/>
</dbReference>
<feature type="domain" description="ResB-like" evidence="8">
    <location>
        <begin position="21"/>
        <end position="297"/>
    </location>
</feature>
<comment type="subunit">
    <text evidence="6">May interact with CcsA.</text>
</comment>
<dbReference type="InterPro" id="IPR023494">
    <property type="entry name" value="Cyt_c_bgen_Ccs1/CcsB/ResB"/>
</dbReference>
<dbReference type="Pfam" id="PF05140">
    <property type="entry name" value="ResB"/>
    <property type="match status" value="1"/>
</dbReference>
<protein>
    <recommendedName>
        <fullName evidence="6">Cytochrome c biogenesis protein Ccs1</fullName>
    </recommendedName>
</protein>
<organism evidence="9">
    <name type="scientific">Laurencia verruciformis</name>
    <dbReference type="NCBI Taxonomy" id="3073068"/>
    <lineage>
        <taxon>Eukaryota</taxon>
        <taxon>Rhodophyta</taxon>
        <taxon>Florideophyceae</taxon>
        <taxon>Rhodymeniophycidae</taxon>
        <taxon>Ceramiales</taxon>
        <taxon>Rhodomelaceae</taxon>
        <taxon>Laurencieae</taxon>
        <taxon>Laurencia</taxon>
    </lineage>
</organism>
<evidence type="ECO:0000259" key="8">
    <source>
        <dbReference type="Pfam" id="PF05140"/>
    </source>
</evidence>
<name>A0AA51RDS4_9FLOR</name>
<accession>A0AA51RDS4</accession>
<evidence type="ECO:0000256" key="1">
    <source>
        <dbReference type="ARBA" id="ARBA00004141"/>
    </source>
</evidence>
<keyword evidence="9" id="KW-0934">Plastid</keyword>
<keyword evidence="4 6" id="KW-1133">Transmembrane helix</keyword>
<comment type="subcellular location">
    <subcellularLocation>
        <location evidence="1">Membrane</location>
        <topology evidence="1">Multi-pass membrane protein</topology>
    </subcellularLocation>
    <subcellularLocation>
        <location evidence="6">Plastid</location>
        <location evidence="6">Chloroplast thylakoid membrane</location>
        <topology evidence="6">Multi-pass membrane protein</topology>
    </subcellularLocation>
</comment>
<sequence>MVTFDFKNILWNFVKRFANLNLSIFILFLISICCILGSLIEQDQSMLYYQANYPVSDVNFSIINWKLIDRFGLDHVFQTWWFFLILVTFILTLLSCTFFTQLPSLRNARRWKFIHNIDSLNRSLSFKDSYSSENNSLIVMIYSLISSDFFVFSQDYSIYSYKGLYGRVSPIFVHFSIVTILFGSMLSFLSGFVAQEVVPNGEIFHIRNIVHSGLLSSFPSNIFGFVENFSIDYNIDGSIKQFFSKLSLVSSQGQTISSHIIAVNKPLNYRHLTFYQTDWQINSLKISLSDSNTLQKKLVKAIINNKDCWLCKIAISNHQKILLVVFDLNSPIFLFNSEGLLIGTFLTNQPFYINDVSFVISEIFTSTGLQIKMDSGIFIVYLGFFFLMLSTVLSYLSYSQIWFYRVSDLFQFLGSTNRAVFFFEENIFYINFVYNSFISYSNKCNVSLGYSILK</sequence>
<dbReference type="InterPro" id="IPR007816">
    <property type="entry name" value="ResB-like_domain"/>
</dbReference>
<comment type="function">
    <text evidence="6">Required during biogenesis of c-type cytochromes (cytochrome c6 and cytochrome f) at the step of heme attachment.</text>
</comment>
<dbReference type="PANTHER" id="PTHR31566">
    <property type="entry name" value="CYTOCHROME C BIOGENESIS PROTEIN CCS1, CHLOROPLASTIC"/>
    <property type="match status" value="1"/>
</dbReference>
<dbReference type="GO" id="GO:0017004">
    <property type="term" value="P:cytochrome complex assembly"/>
    <property type="evidence" value="ECO:0007669"/>
    <property type="project" value="UniProtKB-UniRule"/>
</dbReference>
<gene>
    <name evidence="6 9" type="primary">ccs1</name>
</gene>
<evidence type="ECO:0000256" key="2">
    <source>
        <dbReference type="ARBA" id="ARBA00022692"/>
    </source>
</evidence>
<keyword evidence="3 6" id="KW-0201">Cytochrome c-type biogenesis</keyword>
<dbReference type="AlphaFoldDB" id="A0AA51RDS4"/>
<dbReference type="HAMAP" id="MF_01392">
    <property type="entry name" value="CytC_Ccs1"/>
    <property type="match status" value="1"/>
</dbReference>
<evidence type="ECO:0000256" key="5">
    <source>
        <dbReference type="ARBA" id="ARBA00023136"/>
    </source>
</evidence>
<evidence type="ECO:0000313" key="9">
    <source>
        <dbReference type="EMBL" id="WMP12184.1"/>
    </source>
</evidence>
<geneLocation type="chloroplast" evidence="9"/>
<comment type="similarity">
    <text evidence="6">Belongs to the Ccs1/CcsB family.</text>
</comment>
<evidence type="ECO:0000256" key="7">
    <source>
        <dbReference type="SAM" id="Phobius"/>
    </source>
</evidence>
<keyword evidence="5 6" id="KW-0472">Membrane</keyword>
<keyword evidence="9" id="KW-0150">Chloroplast</keyword>
<dbReference type="EMBL" id="OQ908870">
    <property type="protein sequence ID" value="WMP12184.1"/>
    <property type="molecule type" value="Genomic_DNA"/>
</dbReference>
<feature type="transmembrane region" description="Helical" evidence="7">
    <location>
        <begin position="20"/>
        <end position="40"/>
    </location>
</feature>
<reference evidence="9" key="1">
    <citation type="journal article" date="2023" name="J. Phycol.">
        <title>Gene-rich plastid genomes of two parasitic red algal species, Laurencia australis and L. verruciformis (Rhodomelaceae, Ceramiales), and a taxonomic revision of Janczewskia.</title>
        <authorList>
            <person name="Preuss M."/>
            <person name="Diaz-Tapia P."/>
            <person name="Verbruggen H."/>
            <person name="Zuccarello G.C."/>
        </authorList>
    </citation>
    <scope>NUCLEOTIDE SEQUENCE</scope>
    <source>
        <strain evidence="9">PD4142</strain>
    </source>
</reference>
<keyword evidence="2 6" id="KW-0812">Transmembrane</keyword>
<feature type="transmembrane region" description="Helical" evidence="7">
    <location>
        <begin position="171"/>
        <end position="194"/>
    </location>
</feature>
<keyword evidence="6" id="KW-0793">Thylakoid</keyword>
<evidence type="ECO:0000256" key="6">
    <source>
        <dbReference type="HAMAP-Rule" id="MF_01392"/>
    </source>
</evidence>
<feature type="transmembrane region" description="Helical" evidence="7">
    <location>
        <begin position="137"/>
        <end position="159"/>
    </location>
</feature>
<feature type="transmembrane region" description="Helical" evidence="7">
    <location>
        <begin position="378"/>
        <end position="398"/>
    </location>
</feature>
<feature type="transmembrane region" description="Helical" evidence="7">
    <location>
        <begin position="80"/>
        <end position="102"/>
    </location>
</feature>
<proteinExistence type="inferred from homology"/>